<sequence length="876" mass="101784">MYINNKLSDNTLKHSFYITDHNHNNTNNNNNNNSTTNCNTIERKLKTRLESFPKLYSIQENIDYEFGIKLPKMITNYHNKQTKYYLNLNYNKFYKKRKTFNLMNYTTYKPILNYSYHNEENDLNKGNNKLSLQRSLVTSCTNTTITTTTNTTTTANTTYNNNSNHNNNNTNSTFYKRSDYGRFKRSKDCGPSLSDVPMNVDFNTLNPSCKSNRYHIFNFEQVKYLDEIMNSFISISPKPLYQNFLGTNNIISTSSSSSSLTTTSLPTIISKPCSCFCTHDPIIYDFMKQTYTKHSDHLSSDCLINSTNFNNTENCDNIDKVISSSVPTTVPVSKGNNLVTSISDGSSNSEINNTSNDNNINNAYQHLTNDSCLPNHHNTISHSPIPFTLQQPLKLPTIRTQLKKLIRTIRDGLLKESIPVKEIRLNGEVASSIIIGSENKQTFHDIELLFYVDLSNSTTCTKIKSVIYSCIENILKDTIILENLTNITNHCIFCYHSTLPLNISTIQTTQNPLSSSSTTSSLSYNCKYCSYYKLNPFNIPVHLNKENVENLNQQKINKNQLSNFYFPINQSFIDRQPLHENQFNTISYNNNNIIKENPSKYSMLNNKQTINNNNSYDYYKLNHSLCHYHSLLSSIECPKCSTCSRLLNPFSQHNNINYNNNNNNNNNNNKSNNNNNIIMIIKQYIQKIIRIYKPTNTTYDSWLLFIIGYHTINKSNEKIIKIKFIDRISREYEFTIDSFHIIINNLIKFYDLKKNKKNKKIKKINKNYYPIIVIKSVACSYIEALKHLNNNMIVIYKPEEIYGGGLLKYCKLLINGYKPCKMIDIKLMEKYMCSRFFIDFSNILSQYYQLNDFLMNYIENNYKIKIDYLNVSLLIY</sequence>
<dbReference type="InterPro" id="IPR012937">
    <property type="entry name" value="TET5"/>
</dbReference>
<evidence type="ECO:0000256" key="1">
    <source>
        <dbReference type="ARBA" id="ARBA00007631"/>
    </source>
</evidence>
<accession>A0A430QMR2</accession>
<dbReference type="SMART" id="SM01153">
    <property type="entry name" value="DUF1693"/>
    <property type="match status" value="1"/>
</dbReference>
<comment type="caution">
    <text evidence="5">The sequence shown here is derived from an EMBL/GenBank/DDBJ whole genome shotgun (WGS) entry which is preliminary data.</text>
</comment>
<dbReference type="STRING" id="6184.A0A430QMR2"/>
<dbReference type="AlphaFoldDB" id="A0A430QMR2"/>
<comment type="similarity">
    <text evidence="1">Belongs to the TENT family.</text>
</comment>
<evidence type="ECO:0000313" key="5">
    <source>
        <dbReference type="EMBL" id="RTG88992.1"/>
    </source>
</evidence>
<reference evidence="5 6" key="1">
    <citation type="journal article" date="2019" name="PLoS Pathog.">
        <title>Genome sequence of the bovine parasite Schistosoma bovis Tanzania.</title>
        <authorList>
            <person name="Oey H."/>
            <person name="Zakrzewski M."/>
            <person name="Gobert G."/>
            <person name="Gravermann K."/>
            <person name="Stoye J."/>
            <person name="Jones M."/>
            <person name="Mcmanus D."/>
            <person name="Krause L."/>
        </authorList>
    </citation>
    <scope>NUCLEOTIDE SEQUENCE [LARGE SCALE GENOMIC DNA]</scope>
    <source>
        <strain evidence="5 6">TAN1997</strain>
    </source>
</reference>
<dbReference type="Pfam" id="PF07984">
    <property type="entry name" value="NTP_transf_7"/>
    <property type="match status" value="2"/>
</dbReference>
<protein>
    <recommendedName>
        <fullName evidence="2">polynucleotide adenylyltransferase</fullName>
        <ecNumber evidence="2">2.7.7.19</ecNumber>
    </recommendedName>
</protein>
<name>A0A430QMR2_SCHBO</name>
<keyword evidence="6" id="KW-1185">Reference proteome</keyword>
<dbReference type="Proteomes" id="UP000290809">
    <property type="component" value="Unassembled WGS sequence"/>
</dbReference>
<dbReference type="GO" id="GO:0048255">
    <property type="term" value="P:mRNA stabilization"/>
    <property type="evidence" value="ECO:0007669"/>
    <property type="project" value="TreeGrafter"/>
</dbReference>
<evidence type="ECO:0000256" key="2">
    <source>
        <dbReference type="ARBA" id="ARBA00012388"/>
    </source>
</evidence>
<dbReference type="GO" id="GO:1990817">
    <property type="term" value="F:poly(A) RNA polymerase activity"/>
    <property type="evidence" value="ECO:0007669"/>
    <property type="project" value="UniProtKB-EC"/>
</dbReference>
<proteinExistence type="inferred from homology"/>
<dbReference type="EMBL" id="QMKO01001535">
    <property type="protein sequence ID" value="RTG88992.1"/>
    <property type="molecule type" value="Genomic_DNA"/>
</dbReference>
<dbReference type="EC" id="2.7.7.19" evidence="2"/>
<dbReference type="PANTHER" id="PTHR12974">
    <property type="entry name" value="PRION-LIKE- Q/N-RICH -DOMAIN-BEARING PROTEIN PROTEIN 44"/>
    <property type="match status" value="1"/>
</dbReference>
<comment type="catalytic activity">
    <reaction evidence="4">
        <text>RNA(n) + ATP = RNA(n)-3'-adenine ribonucleotide + diphosphate</text>
        <dbReference type="Rhea" id="RHEA:11332"/>
        <dbReference type="Rhea" id="RHEA-COMP:14527"/>
        <dbReference type="Rhea" id="RHEA-COMP:17347"/>
        <dbReference type="ChEBI" id="CHEBI:30616"/>
        <dbReference type="ChEBI" id="CHEBI:33019"/>
        <dbReference type="ChEBI" id="CHEBI:140395"/>
        <dbReference type="ChEBI" id="CHEBI:173115"/>
        <dbReference type="EC" id="2.7.7.19"/>
    </reaction>
    <physiologicalReaction direction="left-to-right" evidence="4">
        <dbReference type="Rhea" id="RHEA:11333"/>
    </physiologicalReaction>
</comment>
<keyword evidence="3" id="KW-0808">Transferase</keyword>
<evidence type="ECO:0000256" key="3">
    <source>
        <dbReference type="ARBA" id="ARBA00022679"/>
    </source>
</evidence>
<evidence type="ECO:0000313" key="6">
    <source>
        <dbReference type="Proteomes" id="UP000290809"/>
    </source>
</evidence>
<organism evidence="5 6">
    <name type="scientific">Schistosoma bovis</name>
    <name type="common">Blood fluke</name>
    <dbReference type="NCBI Taxonomy" id="6184"/>
    <lineage>
        <taxon>Eukaryota</taxon>
        <taxon>Metazoa</taxon>
        <taxon>Spiralia</taxon>
        <taxon>Lophotrochozoa</taxon>
        <taxon>Platyhelminthes</taxon>
        <taxon>Trematoda</taxon>
        <taxon>Digenea</taxon>
        <taxon>Strigeidida</taxon>
        <taxon>Schistosomatoidea</taxon>
        <taxon>Schistosomatidae</taxon>
        <taxon>Schistosoma</taxon>
    </lineage>
</organism>
<evidence type="ECO:0000256" key="4">
    <source>
        <dbReference type="ARBA" id="ARBA00047933"/>
    </source>
</evidence>
<dbReference type="PANTHER" id="PTHR12974:SF36">
    <property type="entry name" value="POLYNUCLEOTIDE ADENYLYLTRANSFERASE"/>
    <property type="match status" value="1"/>
</dbReference>
<gene>
    <name evidence="5" type="ORF">DC041_0007731</name>
</gene>
<dbReference type="GO" id="GO:0003723">
    <property type="term" value="F:RNA binding"/>
    <property type="evidence" value="ECO:0007669"/>
    <property type="project" value="TreeGrafter"/>
</dbReference>